<reference evidence="12 13" key="1">
    <citation type="journal article" date="2006" name="PLoS Biol.">
        <title>Metabolic complementarity and genomics of the dual bacterial symbiosis of sharpshooters.</title>
        <authorList>
            <person name="Wu D."/>
            <person name="Daugherty S.C."/>
            <person name="Van Aken S.E."/>
            <person name="Pai G.H."/>
            <person name="Watkins K.L."/>
            <person name="Khouri H."/>
            <person name="Tallon L.J."/>
            <person name="Zaborsky J.M."/>
            <person name="Dunbar H.E."/>
            <person name="Tran P.L."/>
            <person name="Moran N.A."/>
            <person name="Eisen J.A."/>
        </authorList>
    </citation>
    <scope>NUCLEOTIDE SEQUENCE [LARGE SCALE GENOMIC DNA]</scope>
    <source>
        <strain evidence="12">Hc</strain>
    </source>
</reference>
<dbReference type="InterPro" id="IPR011335">
    <property type="entry name" value="Restrct_endonuc-II-like"/>
</dbReference>
<dbReference type="RefSeq" id="WP_011520708.1">
    <property type="nucleotide sequence ID" value="NC_007984.1"/>
</dbReference>
<dbReference type="HOGENOM" id="CLU_007513_0_0_6"/>
<gene>
    <name evidence="10 12" type="primary">recC</name>
    <name evidence="12" type="ordered locus">BCI_0545</name>
</gene>
<keyword evidence="5 10" id="KW-0347">Helicase</keyword>
<dbReference type="Pfam" id="PF04257">
    <property type="entry name" value="Exonuc_V_gamma"/>
    <property type="match status" value="1"/>
</dbReference>
<dbReference type="Gene3D" id="1.10.10.160">
    <property type="match status" value="1"/>
</dbReference>
<dbReference type="PIRSF" id="PIRSF000980">
    <property type="entry name" value="RecC"/>
    <property type="match status" value="1"/>
</dbReference>
<dbReference type="KEGG" id="bci:BCI_0545"/>
<dbReference type="HAMAP" id="MF_01486">
    <property type="entry name" value="RecC"/>
    <property type="match status" value="1"/>
</dbReference>
<comment type="function">
    <text evidence="10">A helicase/nuclease that prepares dsDNA breaks (DSB) for recombinational DNA repair. Binds to DSBs and unwinds DNA via a highly rapid and processive ATP-dependent bidirectional helicase activity. Unwinds dsDNA until it encounters a Chi (crossover hotspot instigator) sequence from the 3' direction. Cuts ssDNA a few nucleotides 3' to the Chi site. The properties and activities of the enzyme are changed at Chi. The Chi-altered holoenzyme produces a long 3'-ssDNA overhang and facilitates RecA-binding to the ssDNA for homologous DNA recombination and repair. Holoenzyme degrades any linearized DNA that is unable to undergo homologous recombination. In the holoenzyme this subunit recognizes the wild-type Chi sequence, and when added to isolated RecB increases its ATP-dependent helicase processivity.</text>
</comment>
<keyword evidence="7 10" id="KW-0067">ATP-binding</keyword>
<keyword evidence="4 10" id="KW-0378">Hydrolase</keyword>
<evidence type="ECO:0000256" key="9">
    <source>
        <dbReference type="ARBA" id="ARBA00023204"/>
    </source>
</evidence>
<dbReference type="Gene3D" id="3.40.50.300">
    <property type="entry name" value="P-loop containing nucleotide triphosphate hydrolases"/>
    <property type="match status" value="2"/>
</dbReference>
<dbReference type="PANTHER" id="PTHR30591:SF1">
    <property type="entry name" value="RECBCD ENZYME SUBUNIT RECC"/>
    <property type="match status" value="1"/>
</dbReference>
<dbReference type="InterPro" id="IPR013986">
    <property type="entry name" value="DExx_box_DNA_helicase_dom_sf"/>
</dbReference>
<dbReference type="STRING" id="374463.BCI_0545"/>
<dbReference type="CDD" id="cd22353">
    <property type="entry name" value="RecC_C-like"/>
    <property type="match status" value="1"/>
</dbReference>
<evidence type="ECO:0000313" key="13">
    <source>
        <dbReference type="Proteomes" id="UP000002427"/>
    </source>
</evidence>
<dbReference type="GO" id="GO:0003677">
    <property type="term" value="F:DNA binding"/>
    <property type="evidence" value="ECO:0007669"/>
    <property type="project" value="UniProtKB-UniRule"/>
</dbReference>
<proteinExistence type="inferred from homology"/>
<organism evidence="12 13">
    <name type="scientific">Baumannia cicadellinicola subsp. Homalodisca coagulata</name>
    <dbReference type="NCBI Taxonomy" id="374463"/>
    <lineage>
        <taxon>Bacteria</taxon>
        <taxon>Pseudomonadati</taxon>
        <taxon>Pseudomonadota</taxon>
        <taxon>Gammaproteobacteria</taxon>
        <taxon>Candidatus Palibaumannia</taxon>
    </lineage>
</organism>
<evidence type="ECO:0000256" key="7">
    <source>
        <dbReference type="ARBA" id="ARBA00022840"/>
    </source>
</evidence>
<evidence type="ECO:0000256" key="1">
    <source>
        <dbReference type="ARBA" id="ARBA00022722"/>
    </source>
</evidence>
<evidence type="ECO:0000256" key="5">
    <source>
        <dbReference type="ARBA" id="ARBA00022806"/>
    </source>
</evidence>
<dbReference type="GO" id="GO:0000724">
    <property type="term" value="P:double-strand break repair via homologous recombination"/>
    <property type="evidence" value="ECO:0007669"/>
    <property type="project" value="UniProtKB-UniRule"/>
</dbReference>
<dbReference type="EMBL" id="CP000238">
    <property type="protein sequence ID" value="ABF14066.1"/>
    <property type="molecule type" value="Genomic_DNA"/>
</dbReference>
<dbReference type="OrthoDB" id="9762834at2"/>
<keyword evidence="3 10" id="KW-0227">DNA damage</keyword>
<dbReference type="Gene3D" id="1.10.10.990">
    <property type="match status" value="1"/>
</dbReference>
<dbReference type="Proteomes" id="UP000002427">
    <property type="component" value="Chromosome"/>
</dbReference>
<dbReference type="InterPro" id="IPR041500">
    <property type="entry name" value="RecC_C"/>
</dbReference>
<evidence type="ECO:0000256" key="2">
    <source>
        <dbReference type="ARBA" id="ARBA00022741"/>
    </source>
</evidence>
<keyword evidence="6 10" id="KW-0269">Exonuclease</keyword>
<evidence type="ECO:0000256" key="8">
    <source>
        <dbReference type="ARBA" id="ARBA00023125"/>
    </source>
</evidence>
<dbReference type="PANTHER" id="PTHR30591">
    <property type="entry name" value="RECBCD ENZYME SUBUNIT RECC"/>
    <property type="match status" value="1"/>
</dbReference>
<dbReference type="AlphaFoldDB" id="Q1LST9"/>
<accession>Q1LST9</accession>
<keyword evidence="8 10" id="KW-0238">DNA-binding</keyword>
<comment type="similarity">
    <text evidence="10">Belongs to the RecC family.</text>
</comment>
<keyword evidence="13" id="KW-1185">Reference proteome</keyword>
<evidence type="ECO:0000256" key="10">
    <source>
        <dbReference type="HAMAP-Rule" id="MF_01486"/>
    </source>
</evidence>
<dbReference type="NCBIfam" id="TIGR01450">
    <property type="entry name" value="recC"/>
    <property type="match status" value="1"/>
</dbReference>
<evidence type="ECO:0000256" key="6">
    <source>
        <dbReference type="ARBA" id="ARBA00022839"/>
    </source>
</evidence>
<dbReference type="GO" id="GO:0005524">
    <property type="term" value="F:ATP binding"/>
    <property type="evidence" value="ECO:0007669"/>
    <property type="project" value="UniProtKB-UniRule"/>
</dbReference>
<protein>
    <recommendedName>
        <fullName evidence="10">RecBCD enzyme subunit RecC</fullName>
    </recommendedName>
    <alternativeName>
        <fullName evidence="10">Exonuclease V subunit RecC</fullName>
        <shortName evidence="10">ExoV subunit RecC</shortName>
    </alternativeName>
    <alternativeName>
        <fullName evidence="10">Helicase/nuclease RecBCD subunit RecC</fullName>
    </alternativeName>
</protein>
<dbReference type="InterPro" id="IPR027417">
    <property type="entry name" value="P-loop_NTPase"/>
</dbReference>
<dbReference type="GO" id="GO:0003678">
    <property type="term" value="F:DNA helicase activity"/>
    <property type="evidence" value="ECO:0007669"/>
    <property type="project" value="UniProtKB-UniRule"/>
</dbReference>
<name>Q1LST9_BAUCH</name>
<dbReference type="GO" id="GO:0008854">
    <property type="term" value="F:exodeoxyribonuclease V activity"/>
    <property type="evidence" value="ECO:0007669"/>
    <property type="project" value="InterPro"/>
</dbReference>
<keyword evidence="9 10" id="KW-0234">DNA repair</keyword>
<dbReference type="Pfam" id="PF17946">
    <property type="entry name" value="RecC_C"/>
    <property type="match status" value="1"/>
</dbReference>
<feature type="domain" description="RecC C-terminal" evidence="11">
    <location>
        <begin position="802"/>
        <end position="1017"/>
    </location>
</feature>
<evidence type="ECO:0000256" key="3">
    <source>
        <dbReference type="ARBA" id="ARBA00022763"/>
    </source>
</evidence>
<keyword evidence="2 10" id="KW-0547">Nucleotide-binding</keyword>
<comment type="miscellaneous">
    <text evidence="10">In the RecBCD complex, RecB has a slow 3'-5' helicase, an exonuclease activity and loads RecA onto ssDNA, RecD has a fast 5'-3' helicase activity, while RecC stimulates the ATPase and processivity of the RecB helicase and contributes to recognition of the Chi site.</text>
</comment>
<evidence type="ECO:0000256" key="4">
    <source>
        <dbReference type="ARBA" id="ARBA00022801"/>
    </source>
</evidence>
<evidence type="ECO:0000313" key="12">
    <source>
        <dbReference type="EMBL" id="ABF14066.1"/>
    </source>
</evidence>
<sequence length="1098" mass="128385">MFTIYQSNKLDVITSILISLISERKLRETLQPEIILVQNHNITQWLQVELAMSLGIAANIRFSTPTIFIYKLLSSILPEMNLEMFFSRSLISWKIRLILPHFYDQPNCSLIRQYLHNDVDKRKQFHLSEKIADLFYQYFLYRPDWLEIWQQGKRVASLGPDQNWQALLWRALIEENMLSTNLYQLFIQAMKHMTVRPSGLPDRIFIYAVSSLPPIYLQVLQALSNHIDIHFMLVNPYRFNRINKQSYTQQPIYSTNTNQKSINPLLEYWGKQGKDTISLLSELKNIQKIDAFVELSQEKSLLSLLQLDILEDNIVCHLHNAKVKRLLQHNDHSLSINVCHSPQREIEVLHDAILAMIAQEQSLLPCEIIVMVTDINLYIPAIKAVFGNATTDRYLPFTIYDRTVKHTNPVLSVFLRLLKLPFSRLTIEEVLSLLDTSVLAKHFSISQIDLTILRKWIVESGIRWGLDDDTQRDLMLPTTSQHTWEFGLNRMLLGYAIDSSNGIWQGILPYDESSGKRAELIGNLAELIMRLRRWRKNLKKPRKLTEWLHCASDMIKDFFVTNVNKEVETALVIILDQWQQILQCGIKANYDQPVSIARLYDELNMRLQQKHLNQSFISSNIIFCTIMPTSSIPFKVICLLGMNDGIYPHSILPLNFDLMKQQPRRGDYNRYDEDRYIFLELLLSAQQKLYISFIGYFIQDNTLRSPSILISELTNYITQNFYLSGDEQLDEHTCNLHIRKHLWQWHSRMPFAPENFIPGSINQSFAKEWLLAAKASFRSNNTQNRFFMNKSLATKKQENMLLLANLKKFYQHPVRTWFQQRLDLWLYNEPQDISENEPFIVKGISHYKIKEKILNALIEGKNLDVIYQQVRAAGLLAYGAFGKLYWTKQCSKMIYLVDQIRTYILPEQHTEKIQLNIDNTVLIGWLSKIQCNGLVRWYPHNLSMKHGLQLWIEHLAYCAIGGNGQSRMFGTNSQWCFPVLSSDEAKKYLLTLIKGYWQGMSEPLLLLNRSGGAWLTHCFNKKTRMINWEKDCQRTARNYMIKAWEGNHLFPGESSDLYLQKLILQLNENYIIAIIKAVECYFLPPLKFNISNKVDLVN</sequence>
<dbReference type="Gene3D" id="3.40.50.10930">
    <property type="match status" value="1"/>
</dbReference>
<evidence type="ECO:0000259" key="11">
    <source>
        <dbReference type="Pfam" id="PF17946"/>
    </source>
</evidence>
<keyword evidence="1 10" id="KW-0540">Nuclease</keyword>
<dbReference type="GO" id="GO:0009338">
    <property type="term" value="C:exodeoxyribonuclease V complex"/>
    <property type="evidence" value="ECO:0007669"/>
    <property type="project" value="InterPro"/>
</dbReference>
<comment type="subunit">
    <text evidence="10">Heterotrimer of RecB, RecC and RecD. All subunits contribute to DNA-binding.</text>
</comment>
<dbReference type="InterPro" id="IPR006697">
    <property type="entry name" value="RecC"/>
</dbReference>
<dbReference type="SUPFAM" id="SSF52540">
    <property type="entry name" value="P-loop containing nucleoside triphosphate hydrolases"/>
    <property type="match status" value="2"/>
</dbReference>
<dbReference type="SUPFAM" id="SSF52980">
    <property type="entry name" value="Restriction endonuclease-like"/>
    <property type="match status" value="1"/>
</dbReference>